<evidence type="ECO:0000313" key="20">
    <source>
        <dbReference type="Proteomes" id="UP000230249"/>
    </source>
</evidence>
<keyword evidence="9" id="KW-0325">Glycoprotein</keyword>
<dbReference type="GO" id="GO:0098552">
    <property type="term" value="C:side of membrane"/>
    <property type="evidence" value="ECO:0007669"/>
    <property type="project" value="UniProtKB-KW"/>
</dbReference>
<keyword evidence="12" id="KW-0961">Cell wall biogenesis/degradation</keyword>
<accession>A0AAW0VJ12</accession>
<evidence type="ECO:0000256" key="8">
    <source>
        <dbReference type="ARBA" id="ARBA00023136"/>
    </source>
</evidence>
<keyword evidence="20" id="KW-1185">Reference proteome</keyword>
<feature type="chain" id="PRO_5043294172" description="Crh-like protein" evidence="17">
    <location>
        <begin position="19"/>
        <end position="454"/>
    </location>
</feature>
<feature type="compositionally biased region" description="Low complexity" evidence="16">
    <location>
        <begin position="356"/>
        <end position="366"/>
    </location>
</feature>
<keyword evidence="5" id="KW-0808">Transferase</keyword>
<feature type="active site" description="Proton donor" evidence="15">
    <location>
        <position position="166"/>
    </location>
</feature>
<evidence type="ECO:0000256" key="2">
    <source>
        <dbReference type="ARBA" id="ARBA00004589"/>
    </source>
</evidence>
<keyword evidence="7 14" id="KW-0378">Hydrolase</keyword>
<dbReference type="CDD" id="cd02183">
    <property type="entry name" value="GH16_fungal_CRH1_transglycosylase"/>
    <property type="match status" value="1"/>
</dbReference>
<name>A0AAW0VJ12_CANAR</name>
<evidence type="ECO:0000256" key="12">
    <source>
        <dbReference type="ARBA" id="ARBA00023316"/>
    </source>
</evidence>
<dbReference type="InterPro" id="IPR000757">
    <property type="entry name" value="Beta-glucanase-like"/>
</dbReference>
<dbReference type="PIRSF" id="PIRSF037299">
    <property type="entry name" value="Glycosidase_CRH1_prd"/>
    <property type="match status" value="1"/>
</dbReference>
<feature type="signal peptide" evidence="17">
    <location>
        <begin position="1"/>
        <end position="18"/>
    </location>
</feature>
<evidence type="ECO:0000256" key="16">
    <source>
        <dbReference type="SAM" id="MobiDB-lite"/>
    </source>
</evidence>
<gene>
    <name evidence="19" type="ORF">B9J08_00371</name>
</gene>
<keyword evidence="10" id="KW-0449">Lipoprotein</keyword>
<evidence type="ECO:0000256" key="5">
    <source>
        <dbReference type="ARBA" id="ARBA00022679"/>
    </source>
</evidence>
<dbReference type="GO" id="GO:0005975">
    <property type="term" value="P:carbohydrate metabolic process"/>
    <property type="evidence" value="ECO:0007669"/>
    <property type="project" value="InterPro"/>
</dbReference>
<dbReference type="GO" id="GO:0031505">
    <property type="term" value="P:fungal-type cell wall organization"/>
    <property type="evidence" value="ECO:0007669"/>
    <property type="project" value="UniProtKB-ARBA"/>
</dbReference>
<keyword evidence="3" id="KW-0336">GPI-anchor</keyword>
<feature type="compositionally biased region" description="Polar residues" evidence="16">
    <location>
        <begin position="396"/>
        <end position="412"/>
    </location>
</feature>
<keyword evidence="11" id="KW-0326">Glycosidase</keyword>
<proteinExistence type="inferred from homology"/>
<dbReference type="GO" id="GO:0016757">
    <property type="term" value="F:glycosyltransferase activity"/>
    <property type="evidence" value="ECO:0007669"/>
    <property type="project" value="UniProtKB-KW"/>
</dbReference>
<evidence type="ECO:0000256" key="7">
    <source>
        <dbReference type="ARBA" id="ARBA00022801"/>
    </source>
</evidence>
<evidence type="ECO:0000256" key="11">
    <source>
        <dbReference type="ARBA" id="ARBA00023295"/>
    </source>
</evidence>
<dbReference type="CDD" id="cd06923">
    <property type="entry name" value="ChtBD1_GH16"/>
    <property type="match status" value="1"/>
</dbReference>
<dbReference type="PANTHER" id="PTHR10963:SF22">
    <property type="entry name" value="GLYCOSIDASE CRH2-RELATED"/>
    <property type="match status" value="1"/>
</dbReference>
<evidence type="ECO:0000256" key="1">
    <source>
        <dbReference type="ARBA" id="ARBA00000822"/>
    </source>
</evidence>
<evidence type="ECO:0000313" key="19">
    <source>
        <dbReference type="EMBL" id="KAK8442053.1"/>
    </source>
</evidence>
<protein>
    <recommendedName>
        <fullName evidence="14">Crh-like protein</fullName>
        <ecNumber evidence="14">3.2.-.-</ecNumber>
    </recommendedName>
</protein>
<organism evidence="19 20">
    <name type="scientific">Candidozyma auris</name>
    <name type="common">Yeast</name>
    <name type="synonym">Candida auris</name>
    <dbReference type="NCBI Taxonomy" id="498019"/>
    <lineage>
        <taxon>Eukaryota</taxon>
        <taxon>Fungi</taxon>
        <taxon>Dikarya</taxon>
        <taxon>Ascomycota</taxon>
        <taxon>Saccharomycotina</taxon>
        <taxon>Pichiomycetes</taxon>
        <taxon>Metschnikowiaceae</taxon>
        <taxon>Candidozyma</taxon>
    </lineage>
</organism>
<dbReference type="InterPro" id="IPR050546">
    <property type="entry name" value="Glycosyl_Hydrlase_16"/>
</dbReference>
<dbReference type="PROSITE" id="PS51762">
    <property type="entry name" value="GH16_2"/>
    <property type="match status" value="1"/>
</dbReference>
<sequence>MKAYFVLLLSFLVSFTAAADWTPTYCNKTNPCPEELPCCSQYGMCGTGSYCLGGCDIRFSYNLSACMPMPRMESFEDSFKNIDHIEKSTSYLGNYTEADWVYTGHIANHDDALLLQMPNQSTGAVVSSTRYLWYGKVGATVKSSRGGGVISAFITFSDVQDEIDFEWIGYDLKNTETNYYYQGVLNYTNMKKAETSNTFENYHYYEIDWSEEELTWSIDGEPVRTLKKSDTYNSTTKKYMYPQTPSRIQFSLWPGGAASNAKGTIEWAGGPIDWDSEDIKKTGYYYAYVKNVTVETYDLPSWVKKNASNDTKGYHAFLYNSTDGIENDIFLTKKKTWLGSGDATGFDPENEDEVETVSSGSSTITKTKSRTKDSTVDVPTGAGNGNIAAGGGGGKTTSAEYTGGFVQNSHATGSSGKSSGSSGSGSSSGAPSYTIERILSLAAGVMGIVFTFAF</sequence>
<evidence type="ECO:0000256" key="10">
    <source>
        <dbReference type="ARBA" id="ARBA00023288"/>
    </source>
</evidence>
<feature type="compositionally biased region" description="Gly residues" evidence="16">
    <location>
        <begin position="382"/>
        <end position="395"/>
    </location>
</feature>
<comment type="caution">
    <text evidence="19">The sequence shown here is derived from an EMBL/GenBank/DDBJ whole genome shotgun (WGS) entry which is preliminary data.</text>
</comment>
<dbReference type="Proteomes" id="UP000230249">
    <property type="component" value="Unassembled WGS sequence"/>
</dbReference>
<dbReference type="Gene3D" id="2.60.120.200">
    <property type="match status" value="1"/>
</dbReference>
<feature type="active site" description="Nucleophile" evidence="15">
    <location>
        <position position="162"/>
    </location>
</feature>
<evidence type="ECO:0000256" key="17">
    <source>
        <dbReference type="SAM" id="SignalP"/>
    </source>
</evidence>
<evidence type="ECO:0000256" key="13">
    <source>
        <dbReference type="ARBA" id="ARBA00038074"/>
    </source>
</evidence>
<evidence type="ECO:0000256" key="15">
    <source>
        <dbReference type="PIRSR" id="PIRSR037299-1"/>
    </source>
</evidence>
<keyword evidence="4" id="KW-0328">Glycosyltransferase</keyword>
<keyword evidence="6 17" id="KW-0732">Signal</keyword>
<evidence type="ECO:0000256" key="9">
    <source>
        <dbReference type="ARBA" id="ARBA00023180"/>
    </source>
</evidence>
<evidence type="ECO:0000256" key="6">
    <source>
        <dbReference type="ARBA" id="ARBA00022729"/>
    </source>
</evidence>
<dbReference type="GO" id="GO:0009277">
    <property type="term" value="C:fungal-type cell wall"/>
    <property type="evidence" value="ECO:0007669"/>
    <property type="project" value="UniProtKB-ARBA"/>
</dbReference>
<comment type="subcellular location">
    <subcellularLocation>
        <location evidence="2">Membrane</location>
        <topology evidence="2">Lipid-anchor</topology>
        <topology evidence="2">GPI-anchor</topology>
    </subcellularLocation>
</comment>
<dbReference type="Pfam" id="PF00722">
    <property type="entry name" value="Glyco_hydro_16"/>
    <property type="match status" value="1"/>
</dbReference>
<evidence type="ECO:0000259" key="18">
    <source>
        <dbReference type="PROSITE" id="PS51762"/>
    </source>
</evidence>
<dbReference type="PANTHER" id="PTHR10963">
    <property type="entry name" value="GLYCOSYL HYDROLASE-RELATED"/>
    <property type="match status" value="1"/>
</dbReference>
<dbReference type="InterPro" id="IPR017168">
    <property type="entry name" value="CHR-like"/>
</dbReference>
<feature type="region of interest" description="Disordered" evidence="16">
    <location>
        <begin position="343"/>
        <end position="430"/>
    </location>
</feature>
<dbReference type="EMBL" id="PEKT03000001">
    <property type="protein sequence ID" value="KAK8442053.1"/>
    <property type="molecule type" value="Genomic_DNA"/>
</dbReference>
<dbReference type="SUPFAM" id="SSF49899">
    <property type="entry name" value="Concanavalin A-like lectins/glucanases"/>
    <property type="match status" value="1"/>
</dbReference>
<keyword evidence="8 14" id="KW-0472">Membrane</keyword>
<comment type="catalytic activity">
    <reaction evidence="1">
        <text>Random endo-hydrolysis of N-acetyl-beta-D-glucosaminide (1-&gt;4)-beta-linkages in chitin and chitodextrins.</text>
        <dbReference type="EC" id="3.2.1.14"/>
    </reaction>
</comment>
<evidence type="ECO:0000256" key="14">
    <source>
        <dbReference type="PIRNR" id="PIRNR037299"/>
    </source>
</evidence>
<feature type="compositionally biased region" description="Low complexity" evidence="16">
    <location>
        <begin position="413"/>
        <end position="429"/>
    </location>
</feature>
<dbReference type="InterPro" id="IPR013320">
    <property type="entry name" value="ConA-like_dom_sf"/>
</dbReference>
<dbReference type="AlphaFoldDB" id="A0AAW0VJ12"/>
<feature type="domain" description="GH16" evidence="18">
    <location>
        <begin position="23"/>
        <end position="297"/>
    </location>
</feature>
<evidence type="ECO:0000256" key="4">
    <source>
        <dbReference type="ARBA" id="ARBA00022676"/>
    </source>
</evidence>
<reference evidence="19 20" key="2">
    <citation type="journal article" date="2018" name="Nat. Commun.">
        <title>Genomic insights into multidrug-resistance, mating and virulence in Candida auris and related emerging species.</title>
        <authorList>
            <person name="Munoz J.F."/>
            <person name="Gade L."/>
            <person name="Chow N.A."/>
            <person name="Loparev V.N."/>
            <person name="Juieng P."/>
            <person name="Berkow E.L."/>
            <person name="Farrer R.A."/>
            <person name="Litvintseva A.P."/>
            <person name="Cuomo C.A."/>
        </authorList>
    </citation>
    <scope>GENOME REANNOTATION</scope>
    <source>
        <strain evidence="19 20">B8441</strain>
    </source>
</reference>
<dbReference type="GO" id="GO:0008843">
    <property type="term" value="F:endochitinase activity"/>
    <property type="evidence" value="ECO:0007669"/>
    <property type="project" value="UniProtKB-EC"/>
</dbReference>
<comment type="similarity">
    <text evidence="13">Belongs to the glycosyl hydrolase 16 family. CRH1 subfamily.</text>
</comment>
<reference evidence="19 20" key="1">
    <citation type="journal article" date="2017" name="Clin. Infect. Dis.">
        <title>Simultaneous emergence of multidrug-resistant Candida auris on 3 continents confirmed by whole-genome sequencing and epidemiological analyses.</title>
        <authorList>
            <person name="Lockhart S.R."/>
            <person name="Etienne K.A."/>
            <person name="Vallabhaneni S."/>
            <person name="Farooqi J."/>
            <person name="Chowdhary A."/>
            <person name="Govender N.P."/>
            <person name="Colombo A.L."/>
            <person name="Calvo B."/>
            <person name="Cuomo C.A."/>
            <person name="Desjardins C.A."/>
            <person name="Berkow E.L."/>
            <person name="Castanheira M."/>
            <person name="Magobo R.E."/>
            <person name="Jabeen K."/>
            <person name="Asghar R.J."/>
            <person name="Meis J.F."/>
            <person name="Jackson B."/>
            <person name="Chiller T."/>
            <person name="Litvintseva A.P."/>
        </authorList>
    </citation>
    <scope>NUCLEOTIDE SEQUENCE [LARGE SCALE GENOMIC DNA]</scope>
    <source>
        <strain evidence="19 20">B8441</strain>
    </source>
</reference>
<dbReference type="FunFam" id="2.60.120.200:FF:000159">
    <property type="entry name" value="Glycosidase"/>
    <property type="match status" value="1"/>
</dbReference>
<evidence type="ECO:0000256" key="3">
    <source>
        <dbReference type="ARBA" id="ARBA00022622"/>
    </source>
</evidence>
<dbReference type="EC" id="3.2.-.-" evidence="14"/>